<dbReference type="GO" id="GO:0005694">
    <property type="term" value="C:chromosome"/>
    <property type="evidence" value="ECO:0007669"/>
    <property type="project" value="UniProtKB-SubCell"/>
</dbReference>
<evidence type="ECO:0000256" key="1">
    <source>
        <dbReference type="ARBA" id="ARBA00004286"/>
    </source>
</evidence>
<dbReference type="OrthoDB" id="126970at2759"/>
<sequence>MSTQLTHLTPVTIKPTLSSKAAAPISFLETIDRVEINSTIVHHDVVYYVVDIFLLHHTSRIPTLNTPTATSQPDYQVLHRFSDFADLRYQAWSFAQRKHEDGYNCKYCNKYMHFILYSLAQPRLYVKLGAGVERRKKVLKNFCNAFVDMARSKTETHRDTIQDLVAETMKKQCVAGSYASFTDALNAILAAKEERWRYIDVKSAMTLVCACKASHRMLRKWLEDVVEDLSLGKETLPVPVQLPTSKFHISLHVALQLMSFTYATSVQLPHRHNLPSDLLTKQQNDEQCQRVLRGRQVEVVLAQCKGKGWGVLATNPIEQGEFVGEYTGELVSTREMRRRYRELYDPQALNYVLSLREHVAQGNTLDFNIVRTNVDASNVGNLTRFFNHSCSPSLDVAAVRVDSFIPRLVFFARK</sequence>
<dbReference type="SMART" id="SM00317">
    <property type="entry name" value="SET"/>
    <property type="match status" value="1"/>
</dbReference>
<dbReference type="Pfam" id="PF00856">
    <property type="entry name" value="SET"/>
    <property type="match status" value="1"/>
</dbReference>
<dbReference type="Gene3D" id="2.170.270.10">
    <property type="entry name" value="SET domain"/>
    <property type="match status" value="1"/>
</dbReference>
<evidence type="ECO:0000256" key="6">
    <source>
        <dbReference type="ARBA" id="ARBA00022723"/>
    </source>
</evidence>
<dbReference type="InterPro" id="IPR046341">
    <property type="entry name" value="SET_dom_sf"/>
</dbReference>
<evidence type="ECO:0000313" key="10">
    <source>
        <dbReference type="Proteomes" id="UP000198211"/>
    </source>
</evidence>
<dbReference type="Proteomes" id="UP000198211">
    <property type="component" value="Unassembled WGS sequence"/>
</dbReference>
<dbReference type="InterPro" id="IPR001214">
    <property type="entry name" value="SET_dom"/>
</dbReference>
<evidence type="ECO:0000313" key="9">
    <source>
        <dbReference type="EMBL" id="OWZ18417.1"/>
    </source>
</evidence>
<dbReference type="InterPro" id="IPR050973">
    <property type="entry name" value="H3K9_Histone-Lys_N-MTase"/>
</dbReference>
<dbReference type="PANTHER" id="PTHR46223">
    <property type="entry name" value="HISTONE-LYSINE N-METHYLTRANSFERASE SUV39H"/>
    <property type="match status" value="1"/>
</dbReference>
<comment type="subcellular location">
    <subcellularLocation>
        <location evidence="1">Chromosome</location>
    </subcellularLocation>
</comment>
<dbReference type="PANTHER" id="PTHR46223:SF3">
    <property type="entry name" value="HISTONE-LYSINE N-METHYLTRANSFERASE SET-23"/>
    <property type="match status" value="1"/>
</dbReference>
<feature type="non-terminal residue" evidence="9">
    <location>
        <position position="414"/>
    </location>
</feature>
<keyword evidence="6" id="KW-0479">Metal-binding</keyword>
<dbReference type="GO" id="GO:0008168">
    <property type="term" value="F:methyltransferase activity"/>
    <property type="evidence" value="ECO:0007669"/>
    <property type="project" value="UniProtKB-KW"/>
</dbReference>
<keyword evidence="4" id="KW-0808">Transferase</keyword>
<protein>
    <recommendedName>
        <fullName evidence="8">SET domain-containing protein</fullName>
    </recommendedName>
</protein>
<evidence type="ECO:0000256" key="2">
    <source>
        <dbReference type="ARBA" id="ARBA00022454"/>
    </source>
</evidence>
<keyword evidence="7" id="KW-0862">Zinc</keyword>
<feature type="domain" description="SET" evidence="8">
    <location>
        <begin position="297"/>
        <end position="414"/>
    </location>
</feature>
<comment type="caution">
    <text evidence="9">The sequence shown here is derived from an EMBL/GenBank/DDBJ whole genome shotgun (WGS) entry which is preliminary data.</text>
</comment>
<dbReference type="PROSITE" id="PS50280">
    <property type="entry name" value="SET"/>
    <property type="match status" value="1"/>
</dbReference>
<evidence type="ECO:0000256" key="4">
    <source>
        <dbReference type="ARBA" id="ARBA00022679"/>
    </source>
</evidence>
<evidence type="ECO:0000256" key="7">
    <source>
        <dbReference type="ARBA" id="ARBA00022833"/>
    </source>
</evidence>
<dbReference type="SUPFAM" id="SSF82199">
    <property type="entry name" value="SET domain"/>
    <property type="match status" value="1"/>
</dbReference>
<organism evidence="9 10">
    <name type="scientific">Phytophthora megakarya</name>
    <dbReference type="NCBI Taxonomy" id="4795"/>
    <lineage>
        <taxon>Eukaryota</taxon>
        <taxon>Sar</taxon>
        <taxon>Stramenopiles</taxon>
        <taxon>Oomycota</taxon>
        <taxon>Peronosporomycetes</taxon>
        <taxon>Peronosporales</taxon>
        <taxon>Peronosporaceae</taxon>
        <taxon>Phytophthora</taxon>
    </lineage>
</organism>
<dbReference type="STRING" id="4795.A0A225WN26"/>
<name>A0A225WN26_9STRA</name>
<evidence type="ECO:0000256" key="3">
    <source>
        <dbReference type="ARBA" id="ARBA00022603"/>
    </source>
</evidence>
<evidence type="ECO:0000259" key="8">
    <source>
        <dbReference type="PROSITE" id="PS50280"/>
    </source>
</evidence>
<dbReference type="GO" id="GO:0046872">
    <property type="term" value="F:metal ion binding"/>
    <property type="evidence" value="ECO:0007669"/>
    <property type="project" value="UniProtKB-KW"/>
</dbReference>
<accession>A0A225WN26</accession>
<keyword evidence="5" id="KW-0949">S-adenosyl-L-methionine</keyword>
<gene>
    <name evidence="9" type="ORF">PHMEG_0007485</name>
</gene>
<evidence type="ECO:0000256" key="5">
    <source>
        <dbReference type="ARBA" id="ARBA00022691"/>
    </source>
</evidence>
<keyword evidence="2" id="KW-0158">Chromosome</keyword>
<dbReference type="GO" id="GO:0032259">
    <property type="term" value="P:methylation"/>
    <property type="evidence" value="ECO:0007669"/>
    <property type="project" value="UniProtKB-KW"/>
</dbReference>
<keyword evidence="10" id="KW-1185">Reference proteome</keyword>
<proteinExistence type="predicted"/>
<dbReference type="AlphaFoldDB" id="A0A225WN26"/>
<dbReference type="EMBL" id="NBNE01000589">
    <property type="protein sequence ID" value="OWZ18417.1"/>
    <property type="molecule type" value="Genomic_DNA"/>
</dbReference>
<reference evidence="10" key="1">
    <citation type="submission" date="2017-03" db="EMBL/GenBank/DDBJ databases">
        <title>Phytopthora megakarya and P. palmivora, two closely related causual agents of cacao black pod achieved similar genome size and gene model numbers by different mechanisms.</title>
        <authorList>
            <person name="Ali S."/>
            <person name="Shao J."/>
            <person name="Larry D.J."/>
            <person name="Kronmiller B."/>
            <person name="Shen D."/>
            <person name="Strem M.D."/>
            <person name="Melnick R.L."/>
            <person name="Guiltinan M.J."/>
            <person name="Tyler B.M."/>
            <person name="Meinhardt L.W."/>
            <person name="Bailey B.A."/>
        </authorList>
    </citation>
    <scope>NUCLEOTIDE SEQUENCE [LARGE SCALE GENOMIC DNA]</scope>
    <source>
        <strain evidence="10">zdho120</strain>
    </source>
</reference>
<keyword evidence="3" id="KW-0489">Methyltransferase</keyword>